<name>A0A1G5WNY7_9FIRM</name>
<evidence type="ECO:0000256" key="3">
    <source>
        <dbReference type="ARBA" id="ARBA00022840"/>
    </source>
</evidence>
<reference evidence="8 9" key="1">
    <citation type="submission" date="2016-10" db="EMBL/GenBank/DDBJ databases">
        <authorList>
            <person name="de Groot N.N."/>
        </authorList>
    </citation>
    <scope>NUCLEOTIDE SEQUENCE [LARGE SCALE GENOMIC DNA]</scope>
    <source>
        <strain evidence="8 9">DSM 15230</strain>
    </source>
</reference>
<dbReference type="GO" id="GO:0016887">
    <property type="term" value="F:ATP hydrolysis activity"/>
    <property type="evidence" value="ECO:0007669"/>
    <property type="project" value="InterPro"/>
</dbReference>
<dbReference type="HAMAP" id="MF_01894">
    <property type="entry name" value="Smc_prok"/>
    <property type="match status" value="1"/>
</dbReference>
<feature type="coiled-coil region" evidence="6">
    <location>
        <begin position="730"/>
        <end position="757"/>
    </location>
</feature>
<evidence type="ECO:0000313" key="9">
    <source>
        <dbReference type="Proteomes" id="UP000199689"/>
    </source>
</evidence>
<comment type="domain">
    <text evidence="6">Contains large globular domains required for ATP hydrolysis at each terminus and a third globular domain forming a flexible hinge near the middle of the molecule. These domains are separated by coiled-coil structures.</text>
</comment>
<comment type="similarity">
    <text evidence="6">Belongs to the SMC family.</text>
</comment>
<dbReference type="PIRSF" id="PIRSF005719">
    <property type="entry name" value="SMC"/>
    <property type="match status" value="1"/>
</dbReference>
<dbReference type="Gene3D" id="3.30.70.1620">
    <property type="match status" value="1"/>
</dbReference>
<dbReference type="InterPro" id="IPR024704">
    <property type="entry name" value="SMC"/>
</dbReference>
<feature type="coiled-coil region" evidence="6">
    <location>
        <begin position="234"/>
        <end position="499"/>
    </location>
</feature>
<dbReference type="EMBL" id="FMXA01000026">
    <property type="protein sequence ID" value="SDA59878.1"/>
    <property type="molecule type" value="Genomic_DNA"/>
</dbReference>
<comment type="function">
    <text evidence="6">Required for chromosome condensation and partitioning.</text>
</comment>
<sequence>MKLIRLILQGFKSFADRTTIDFAEGMTVIVGPNGCGKSNISDAVRWVLGEQNVRNIRGQKAEDIIFSGSEKRKAKNAAMVSLILDNSGHELPLDTAEVSITRKIFRNGDSEFYINKRSCRLKDIQELLANTGIGKGSMVIIGQNQVDRILSARPEERRVIFEEVAGISKYRMKKVDGLRKLEKASANTERVLDLKAVMEEQSEPLRVEAEKARKYCALQKEKKTGAVTAALLKLSAARRMMARYENDQIRLEEKKQEAMARLEEVGRLQKQLENEMGGHQKALSAASGELADKKAQAEQLRGDCRVQEENLKHASEELNRLTEQREDEQQARLECREDHEACREELEAVQAELQSGREHLEAIKQQKELLEEKLLASKAEYARQLQATQESIAQHERLVQEKNHREEDKNRLDGEAQAHEMRWKVLEEECSKLKKEKAELTRKHLELEAKLSQLTEKGKEDAAARDKAENIRYEMLRRLNERQAEEKQVQLRRKDLEKQMEEHVNFSHTTRTVLQASEAWSQHIIGPLGELIRVPEKYTAAAEIALGSMISNLVVDTSETAQTIISWLKNRHAGRTTFYPLDSMSGYPVREILQAAREPGICGIAASLFEHDEKISGIMQSILGRILIAEDMDAARRTAKKYRYRFRIVTLDGQVVNAGGSMTGGSMRKKDNTYFGRKSEIKKLAAKEKALHEEIGQQRAAKEKQDALCESLLAAITREREEWQNRSIEAASMKTRLEGMEKELAGKEETAQMEKNSLEMARSQWEQADQACRQLCEQLEHAQKPGKQPEKDEKSAQLQDKVNALNEQITDARVQLTRVESNVAQKQEEINKLVEADEESGRTLERLQEAIEKKKQAVSDINVRLKEQKKQCEEADQHWKVMEQKRQILEQQAGDFSRRRIALDEDWKKVQAQYAEADSRMSGLDARLESFRNDESRELDTLTSMGLTEKTAESFRIKGSGEDIKKMLASVEKRIAELGNVNPQGEAEYEEHMEKLAFYDKQLEDLRKSEEGLQKIVHEIDDAMTAQFRQAFAKINVEFGRIMKVMFRGGKGHLDLTDKVNPLNGGIELYLQLPGKKTQSLTLMSGGERALTVCALLLSFMAYSPAPFCFLDEIDAALDDANVERYGRMIEDYKKKTQFIIISHRKKTMEFADTLQGVTMAEKGVSSLITVRVSDYIKEE</sequence>
<dbReference type="SMART" id="SM00968">
    <property type="entry name" value="SMC_hinge"/>
    <property type="match status" value="1"/>
</dbReference>
<dbReference type="NCBIfam" id="TIGR02168">
    <property type="entry name" value="SMC_prok_B"/>
    <property type="match status" value="1"/>
</dbReference>
<dbReference type="InterPro" id="IPR036277">
    <property type="entry name" value="SMC_hinge_sf"/>
</dbReference>
<dbReference type="GO" id="GO:0007059">
    <property type="term" value="P:chromosome segregation"/>
    <property type="evidence" value="ECO:0007669"/>
    <property type="project" value="UniProtKB-UniRule"/>
</dbReference>
<protein>
    <recommendedName>
        <fullName evidence="6">Chromosome partition protein Smc</fullName>
    </recommendedName>
</protein>
<dbReference type="InterPro" id="IPR027417">
    <property type="entry name" value="P-loop_NTPase"/>
</dbReference>
<keyword evidence="9" id="KW-1185">Reference proteome</keyword>
<evidence type="ECO:0000256" key="5">
    <source>
        <dbReference type="ARBA" id="ARBA00023125"/>
    </source>
</evidence>
<keyword evidence="4 6" id="KW-0175">Coiled coil</keyword>
<dbReference type="OrthoDB" id="9808768at2"/>
<dbReference type="InterPro" id="IPR011890">
    <property type="entry name" value="SMC_prok"/>
</dbReference>
<dbReference type="Gene3D" id="3.40.50.300">
    <property type="entry name" value="P-loop containing nucleotide triphosphate hydrolases"/>
    <property type="match status" value="2"/>
</dbReference>
<dbReference type="InterPro" id="IPR003395">
    <property type="entry name" value="RecF/RecN/SMC_N"/>
</dbReference>
<comment type="subcellular location">
    <subcellularLocation>
        <location evidence="6">Cytoplasm</location>
    </subcellularLocation>
</comment>
<dbReference type="GO" id="GO:0006260">
    <property type="term" value="P:DNA replication"/>
    <property type="evidence" value="ECO:0007669"/>
    <property type="project" value="UniProtKB-UniRule"/>
</dbReference>
<comment type="subunit">
    <text evidence="6">Homodimer.</text>
</comment>
<feature type="domain" description="SMC hinge" evidence="7">
    <location>
        <begin position="522"/>
        <end position="639"/>
    </location>
</feature>
<keyword evidence="2 6" id="KW-0547">Nucleotide-binding</keyword>
<feature type="coiled-coil region" evidence="6">
    <location>
        <begin position="795"/>
        <end position="878"/>
    </location>
</feature>
<dbReference type="Gene3D" id="1.20.1060.20">
    <property type="match status" value="1"/>
</dbReference>
<accession>A0A1G5WNY7</accession>
<keyword evidence="3 6" id="KW-0067">ATP-binding</keyword>
<dbReference type="RefSeq" id="WP_091365426.1">
    <property type="nucleotide sequence ID" value="NZ_FMXA01000026.1"/>
</dbReference>
<dbReference type="AlphaFoldDB" id="A0A1G5WNY7"/>
<evidence type="ECO:0000256" key="6">
    <source>
        <dbReference type="HAMAP-Rule" id="MF_01894"/>
    </source>
</evidence>
<dbReference type="GO" id="GO:0005737">
    <property type="term" value="C:cytoplasm"/>
    <property type="evidence" value="ECO:0007669"/>
    <property type="project" value="UniProtKB-SubCell"/>
</dbReference>
<dbReference type="GO" id="GO:0007062">
    <property type="term" value="P:sister chromatid cohesion"/>
    <property type="evidence" value="ECO:0007669"/>
    <property type="project" value="InterPro"/>
</dbReference>
<evidence type="ECO:0000259" key="7">
    <source>
        <dbReference type="SMART" id="SM00968"/>
    </source>
</evidence>
<feature type="binding site" evidence="6">
    <location>
        <begin position="32"/>
        <end position="39"/>
    </location>
    <ligand>
        <name>ATP</name>
        <dbReference type="ChEBI" id="CHEBI:30616"/>
    </ligand>
</feature>
<evidence type="ECO:0000256" key="4">
    <source>
        <dbReference type="ARBA" id="ARBA00023054"/>
    </source>
</evidence>
<dbReference type="Pfam" id="PF02463">
    <property type="entry name" value="SMC_N"/>
    <property type="match status" value="1"/>
</dbReference>
<dbReference type="SUPFAM" id="SSF52540">
    <property type="entry name" value="P-loop containing nucleoside triphosphate hydrolases"/>
    <property type="match status" value="1"/>
</dbReference>
<dbReference type="GO" id="GO:0003677">
    <property type="term" value="F:DNA binding"/>
    <property type="evidence" value="ECO:0007669"/>
    <property type="project" value="UniProtKB-UniRule"/>
</dbReference>
<evidence type="ECO:0000256" key="2">
    <source>
        <dbReference type="ARBA" id="ARBA00022741"/>
    </source>
</evidence>
<dbReference type="GeneID" id="87756495"/>
<dbReference type="GO" id="GO:0005694">
    <property type="term" value="C:chromosome"/>
    <property type="evidence" value="ECO:0007669"/>
    <property type="project" value="InterPro"/>
</dbReference>
<proteinExistence type="inferred from homology"/>
<dbReference type="PANTHER" id="PTHR43977">
    <property type="entry name" value="STRUCTURAL MAINTENANCE OF CHROMOSOMES PROTEIN 3"/>
    <property type="match status" value="1"/>
</dbReference>
<keyword evidence="1 6" id="KW-0963">Cytoplasm</keyword>
<dbReference type="InterPro" id="IPR010935">
    <property type="entry name" value="SMC_hinge"/>
</dbReference>
<gene>
    <name evidence="6" type="primary">smc</name>
    <name evidence="8" type="ORF">SAMN02910343_01504</name>
</gene>
<keyword evidence="5 6" id="KW-0238">DNA-binding</keyword>
<dbReference type="Pfam" id="PF06470">
    <property type="entry name" value="SMC_hinge"/>
    <property type="match status" value="1"/>
</dbReference>
<dbReference type="Proteomes" id="UP000199689">
    <property type="component" value="Unassembled WGS sequence"/>
</dbReference>
<organism evidence="8 9">
    <name type="scientific">Allisonella histaminiformans</name>
    <dbReference type="NCBI Taxonomy" id="209880"/>
    <lineage>
        <taxon>Bacteria</taxon>
        <taxon>Bacillati</taxon>
        <taxon>Bacillota</taxon>
        <taxon>Negativicutes</taxon>
        <taxon>Veillonellales</taxon>
        <taxon>Veillonellaceae</taxon>
        <taxon>Allisonella</taxon>
    </lineage>
</organism>
<dbReference type="GO" id="GO:0030261">
    <property type="term" value="P:chromosome condensation"/>
    <property type="evidence" value="ECO:0007669"/>
    <property type="project" value="InterPro"/>
</dbReference>
<dbReference type="GO" id="GO:0005524">
    <property type="term" value="F:ATP binding"/>
    <property type="evidence" value="ECO:0007669"/>
    <property type="project" value="UniProtKB-UniRule"/>
</dbReference>
<dbReference type="SUPFAM" id="SSF75553">
    <property type="entry name" value="Smc hinge domain"/>
    <property type="match status" value="1"/>
</dbReference>
<evidence type="ECO:0000313" key="8">
    <source>
        <dbReference type="EMBL" id="SDA59878.1"/>
    </source>
</evidence>
<dbReference type="STRING" id="209880.SAMN02910343_01504"/>
<evidence type="ECO:0000256" key="1">
    <source>
        <dbReference type="ARBA" id="ARBA00022490"/>
    </source>
</evidence>